<evidence type="ECO:0000256" key="1">
    <source>
        <dbReference type="SAM" id="Phobius"/>
    </source>
</evidence>
<dbReference type="Pfam" id="PF13400">
    <property type="entry name" value="Tad"/>
    <property type="match status" value="1"/>
</dbReference>
<evidence type="ECO:0000313" key="3">
    <source>
        <dbReference type="EMBL" id="QDU38972.1"/>
    </source>
</evidence>
<dbReference type="InterPro" id="IPR002035">
    <property type="entry name" value="VWF_A"/>
</dbReference>
<dbReference type="InterPro" id="IPR036465">
    <property type="entry name" value="vWFA_dom_sf"/>
</dbReference>
<dbReference type="SUPFAM" id="SSF53300">
    <property type="entry name" value="vWA-like"/>
    <property type="match status" value="1"/>
</dbReference>
<feature type="transmembrane region" description="Helical" evidence="1">
    <location>
        <begin position="20"/>
        <end position="43"/>
    </location>
</feature>
<organism evidence="3 4">
    <name type="scientific">Maioricimonas rarisocia</name>
    <dbReference type="NCBI Taxonomy" id="2528026"/>
    <lineage>
        <taxon>Bacteria</taxon>
        <taxon>Pseudomonadati</taxon>
        <taxon>Planctomycetota</taxon>
        <taxon>Planctomycetia</taxon>
        <taxon>Planctomycetales</taxon>
        <taxon>Planctomycetaceae</taxon>
        <taxon>Maioricimonas</taxon>
    </lineage>
</organism>
<proteinExistence type="predicted"/>
<sequence>MRSTIRCMIRDRRPRKGAILLLVALLLIIFIGMVAFMVDVAFMQLVQTQLRIAVDAAARASGESLSRTQDLDLARAAAKSLASQNLVAGEALILDDSDIIAGKVTQQENGKWTFDSAGTPVNGLQVTGRRTDGSPCGPVPLYFAQIFQSYQFETSKSAVVVRLDRDICLVVDRSSSMKLTVENTAPYMSGSDPRMCLPPLPDSRWQALEDAGAVFSSTLASTETVEYVALVSYASNGTWCALSNTSSNVDLDLTSDLTALDTSLTSIGNTIFNGGTEISSGIDTAVTVLTNSANTRPYAAKTMVVLTDGHQQGGRSPIDAAADAAAAHITVHTITFSNGANQPQMAAVAAAGGGDHYHASDEAALEDVFREIALTLPVMLTE</sequence>
<dbReference type="Gene3D" id="3.40.50.410">
    <property type="entry name" value="von Willebrand factor, type A domain"/>
    <property type="match status" value="1"/>
</dbReference>
<gene>
    <name evidence="3" type="ORF">Mal4_33040</name>
</gene>
<keyword evidence="4" id="KW-1185">Reference proteome</keyword>
<name>A0A517Z911_9PLAN</name>
<reference evidence="3 4" key="1">
    <citation type="submission" date="2019-02" db="EMBL/GenBank/DDBJ databases">
        <title>Deep-cultivation of Planctomycetes and their phenomic and genomic characterization uncovers novel biology.</title>
        <authorList>
            <person name="Wiegand S."/>
            <person name="Jogler M."/>
            <person name="Boedeker C."/>
            <person name="Pinto D."/>
            <person name="Vollmers J."/>
            <person name="Rivas-Marin E."/>
            <person name="Kohn T."/>
            <person name="Peeters S.H."/>
            <person name="Heuer A."/>
            <person name="Rast P."/>
            <person name="Oberbeckmann S."/>
            <person name="Bunk B."/>
            <person name="Jeske O."/>
            <person name="Meyerdierks A."/>
            <person name="Storesund J.E."/>
            <person name="Kallscheuer N."/>
            <person name="Luecker S."/>
            <person name="Lage O.M."/>
            <person name="Pohl T."/>
            <person name="Merkel B.J."/>
            <person name="Hornburger P."/>
            <person name="Mueller R.-W."/>
            <person name="Bruemmer F."/>
            <person name="Labrenz M."/>
            <person name="Spormann A.M."/>
            <person name="Op den Camp H."/>
            <person name="Overmann J."/>
            <person name="Amann R."/>
            <person name="Jetten M.S.M."/>
            <person name="Mascher T."/>
            <person name="Medema M.H."/>
            <person name="Devos D.P."/>
            <person name="Kaster A.-K."/>
            <person name="Ovreas L."/>
            <person name="Rohde M."/>
            <person name="Galperin M.Y."/>
            <person name="Jogler C."/>
        </authorList>
    </citation>
    <scope>NUCLEOTIDE SEQUENCE [LARGE SCALE GENOMIC DNA]</scope>
    <source>
        <strain evidence="3 4">Mal4</strain>
    </source>
</reference>
<evidence type="ECO:0000313" key="4">
    <source>
        <dbReference type="Proteomes" id="UP000320496"/>
    </source>
</evidence>
<keyword evidence="1" id="KW-0812">Transmembrane</keyword>
<dbReference type="CDD" id="cd00198">
    <property type="entry name" value="vWFA"/>
    <property type="match status" value="1"/>
</dbReference>
<dbReference type="EMBL" id="CP036275">
    <property type="protein sequence ID" value="QDU38972.1"/>
    <property type="molecule type" value="Genomic_DNA"/>
</dbReference>
<keyword evidence="1" id="KW-1133">Transmembrane helix</keyword>
<dbReference type="KEGG" id="mri:Mal4_33040"/>
<dbReference type="Pfam" id="PF00092">
    <property type="entry name" value="VWA"/>
    <property type="match status" value="1"/>
</dbReference>
<accession>A0A517Z911</accession>
<dbReference type="SMART" id="SM00327">
    <property type="entry name" value="VWA"/>
    <property type="match status" value="1"/>
</dbReference>
<dbReference type="PROSITE" id="PS50234">
    <property type="entry name" value="VWFA"/>
    <property type="match status" value="1"/>
</dbReference>
<dbReference type="Proteomes" id="UP000320496">
    <property type="component" value="Chromosome"/>
</dbReference>
<evidence type="ECO:0000259" key="2">
    <source>
        <dbReference type="PROSITE" id="PS50234"/>
    </source>
</evidence>
<feature type="domain" description="VWFA" evidence="2">
    <location>
        <begin position="166"/>
        <end position="372"/>
    </location>
</feature>
<dbReference type="AlphaFoldDB" id="A0A517Z911"/>
<dbReference type="RefSeq" id="WP_145370204.1">
    <property type="nucleotide sequence ID" value="NZ_CP036275.1"/>
</dbReference>
<dbReference type="OrthoDB" id="242905at2"/>
<dbReference type="InterPro" id="IPR028087">
    <property type="entry name" value="Tad_N"/>
</dbReference>
<protein>
    <submittedName>
        <fullName evidence="3">von Willebrand factor type A domain protein</fullName>
    </submittedName>
</protein>
<keyword evidence="1" id="KW-0472">Membrane</keyword>